<dbReference type="GO" id="GO:0008934">
    <property type="term" value="F:inositol monophosphate 1-phosphatase activity"/>
    <property type="evidence" value="ECO:0007669"/>
    <property type="project" value="InterPro"/>
</dbReference>
<dbReference type="Gene3D" id="3.40.190.80">
    <property type="match status" value="1"/>
</dbReference>
<feature type="binding site" evidence="7">
    <location>
        <position position="97"/>
    </location>
    <ligand>
        <name>Mg(2+)</name>
        <dbReference type="ChEBI" id="CHEBI:18420"/>
        <label>1</label>
        <note>catalytic</note>
    </ligand>
</feature>
<dbReference type="Proteomes" id="UP000829291">
    <property type="component" value="Chromosome 3"/>
</dbReference>
<evidence type="ECO:0000256" key="1">
    <source>
        <dbReference type="ARBA" id="ARBA00001946"/>
    </source>
</evidence>
<dbReference type="InParanoid" id="A0A6J0BHQ2"/>
<evidence type="ECO:0000256" key="6">
    <source>
        <dbReference type="ARBA" id="ARBA00022842"/>
    </source>
</evidence>
<dbReference type="KEGG" id="nlo:107219885"/>
<evidence type="ECO:0000256" key="4">
    <source>
        <dbReference type="ARBA" id="ARBA00022723"/>
    </source>
</evidence>
<dbReference type="PANTHER" id="PTHR20854:SF25">
    <property type="entry name" value="INOSITOL-1-MONOPHOSPHATASE"/>
    <property type="match status" value="1"/>
</dbReference>
<evidence type="ECO:0000256" key="3">
    <source>
        <dbReference type="ARBA" id="ARBA00009759"/>
    </source>
</evidence>
<evidence type="ECO:0000256" key="2">
    <source>
        <dbReference type="ARBA" id="ARBA00005152"/>
    </source>
</evidence>
<sequence length="291" mass="32117">MMTSDNDLKSFYQTVEILARDAGKVIADAIDKEKNVSVKGIDWDMVTEYDLKVEEIVIRSLSAKFPTHKFIGEEDVANEGKMPELTDDPTWIIDPIDGTTNFIHKFPHVCISIALVINKRVEIGIVYNPVMQQFFSAVRGKGAFLNGKPIRTSGVQDLSHALVGIEPWLAKNEEHTSSLYSRTHFLIQKTHGIRSLGLAALSLCYVAMGAIEAYHIEGIDPWDVAAGQLIIEEAGGMVVDTTGGVLDLMNPKVIAACNREIAEQIVNLFKKTDSIGQEKISDFLLQISSDL</sequence>
<dbReference type="Gene3D" id="3.30.540.10">
    <property type="entry name" value="Fructose-1,6-Bisphosphatase, subunit A, domain 1"/>
    <property type="match status" value="1"/>
</dbReference>
<keyword evidence="9" id="KW-1185">Reference proteome</keyword>
<dbReference type="PROSITE" id="PS00630">
    <property type="entry name" value="IMP_2"/>
    <property type="match status" value="1"/>
</dbReference>
<dbReference type="GO" id="GO:0006021">
    <property type="term" value="P:inositol biosynthetic process"/>
    <property type="evidence" value="ECO:0007669"/>
    <property type="project" value="UniProtKB-UniPathway"/>
</dbReference>
<feature type="binding site" evidence="7">
    <location>
        <position position="94"/>
    </location>
    <ligand>
        <name>Mg(2+)</name>
        <dbReference type="ChEBI" id="CHEBI:18420"/>
        <label>1</label>
        <note>catalytic</note>
    </ligand>
</feature>
<name>A0A6J0BHQ2_NEOLC</name>
<dbReference type="OrthoDB" id="10254945at2759"/>
<dbReference type="PRINTS" id="PR00377">
    <property type="entry name" value="IMPHPHTASES"/>
</dbReference>
<evidence type="ECO:0000256" key="7">
    <source>
        <dbReference type="PIRSR" id="PIRSR600760-2"/>
    </source>
</evidence>
<organism evidence="10">
    <name type="scientific">Neodiprion lecontei</name>
    <name type="common">Redheaded pine sawfly</name>
    <dbReference type="NCBI Taxonomy" id="441921"/>
    <lineage>
        <taxon>Eukaryota</taxon>
        <taxon>Metazoa</taxon>
        <taxon>Ecdysozoa</taxon>
        <taxon>Arthropoda</taxon>
        <taxon>Hexapoda</taxon>
        <taxon>Insecta</taxon>
        <taxon>Pterygota</taxon>
        <taxon>Neoptera</taxon>
        <taxon>Endopterygota</taxon>
        <taxon>Hymenoptera</taxon>
        <taxon>Tenthredinoidea</taxon>
        <taxon>Diprionidae</taxon>
        <taxon>Diprioninae</taxon>
        <taxon>Neodiprion</taxon>
    </lineage>
</organism>
<evidence type="ECO:0000256" key="8">
    <source>
        <dbReference type="RuleBase" id="RU364068"/>
    </source>
</evidence>
<feature type="binding site" evidence="7">
    <location>
        <position position="73"/>
    </location>
    <ligand>
        <name>Mg(2+)</name>
        <dbReference type="ChEBI" id="CHEBI:18420"/>
        <label>1</label>
        <note>catalytic</note>
    </ligand>
</feature>
<keyword evidence="4 7" id="KW-0479">Metal-binding</keyword>
<feature type="binding site" evidence="7">
    <location>
        <position position="223"/>
    </location>
    <ligand>
        <name>Mg(2+)</name>
        <dbReference type="ChEBI" id="CHEBI:18420"/>
        <label>1</label>
        <note>catalytic</note>
    </ligand>
</feature>
<dbReference type="GeneID" id="107219885"/>
<reference evidence="10" key="1">
    <citation type="submission" date="2025-08" db="UniProtKB">
        <authorList>
            <consortium name="RefSeq"/>
        </authorList>
    </citation>
    <scope>IDENTIFICATION</scope>
    <source>
        <tissue evidence="10">Thorax and Abdomen</tissue>
    </source>
</reference>
<dbReference type="PRINTS" id="PR00378">
    <property type="entry name" value="LIIMPHPHTASE"/>
</dbReference>
<dbReference type="InterPro" id="IPR020583">
    <property type="entry name" value="Inositol_monoP_metal-BS"/>
</dbReference>
<dbReference type="PROSITE" id="PS00629">
    <property type="entry name" value="IMP_1"/>
    <property type="match status" value="1"/>
</dbReference>
<comment type="cofactor">
    <cofactor evidence="1 7 8">
        <name>Mg(2+)</name>
        <dbReference type="ChEBI" id="CHEBI:18420"/>
    </cofactor>
</comment>
<dbReference type="CDD" id="cd01639">
    <property type="entry name" value="IMPase"/>
    <property type="match status" value="1"/>
</dbReference>
<protein>
    <recommendedName>
        <fullName evidence="8">Inositol-1-monophosphatase</fullName>
        <ecNumber evidence="8">3.1.3.25</ecNumber>
    </recommendedName>
</protein>
<dbReference type="PANTHER" id="PTHR20854">
    <property type="entry name" value="INOSITOL MONOPHOSPHATASE"/>
    <property type="match status" value="1"/>
</dbReference>
<comment type="similarity">
    <text evidence="3 8">Belongs to the inositol monophosphatase superfamily.</text>
</comment>
<proteinExistence type="inferred from homology"/>
<keyword evidence="5 8" id="KW-0378">Hydrolase</keyword>
<dbReference type="GO" id="GO:0007165">
    <property type="term" value="P:signal transduction"/>
    <property type="evidence" value="ECO:0007669"/>
    <property type="project" value="TreeGrafter"/>
</dbReference>
<dbReference type="AlphaFoldDB" id="A0A6J0BHQ2"/>
<dbReference type="GO" id="GO:0046872">
    <property type="term" value="F:metal ion binding"/>
    <property type="evidence" value="ECO:0007669"/>
    <property type="project" value="UniProtKB-KW"/>
</dbReference>
<evidence type="ECO:0000256" key="5">
    <source>
        <dbReference type="ARBA" id="ARBA00022801"/>
    </source>
</evidence>
<dbReference type="InterPro" id="IPR000760">
    <property type="entry name" value="Inositol_monophosphatase-like"/>
</dbReference>
<dbReference type="InterPro" id="IPR033942">
    <property type="entry name" value="IMPase"/>
</dbReference>
<dbReference type="SUPFAM" id="SSF56655">
    <property type="entry name" value="Carbohydrate phosphatase"/>
    <property type="match status" value="1"/>
</dbReference>
<dbReference type="InterPro" id="IPR020552">
    <property type="entry name" value="Inositol_monoPase_Li-sen"/>
</dbReference>
<accession>A0A6J0BHQ2</accession>
<evidence type="ECO:0000313" key="10">
    <source>
        <dbReference type="RefSeq" id="XP_015513722.2"/>
    </source>
</evidence>
<dbReference type="UniPathway" id="UPA00823">
    <property type="reaction ID" value="UER00788"/>
</dbReference>
<feature type="binding site" evidence="7">
    <location>
        <position position="96"/>
    </location>
    <ligand>
        <name>Mg(2+)</name>
        <dbReference type="ChEBI" id="CHEBI:18420"/>
        <label>1</label>
        <note>catalytic</note>
    </ligand>
</feature>
<gene>
    <name evidence="10" type="primary">LOC107219885</name>
</gene>
<dbReference type="Pfam" id="PF00459">
    <property type="entry name" value="Inositol_P"/>
    <property type="match status" value="1"/>
</dbReference>
<comment type="pathway">
    <text evidence="2 8">Polyol metabolism; myo-inositol biosynthesis; myo-inositol from D-glucose 6-phosphate: step 2/2.</text>
</comment>
<comment type="catalytic activity">
    <reaction evidence="8">
        <text>a myo-inositol phosphate + H2O = myo-inositol + phosphate</text>
        <dbReference type="Rhea" id="RHEA:24056"/>
        <dbReference type="ChEBI" id="CHEBI:15377"/>
        <dbReference type="ChEBI" id="CHEBI:17268"/>
        <dbReference type="ChEBI" id="CHEBI:43474"/>
        <dbReference type="ChEBI" id="CHEBI:84139"/>
        <dbReference type="EC" id="3.1.3.25"/>
    </reaction>
</comment>
<dbReference type="InterPro" id="IPR020550">
    <property type="entry name" value="Inositol_monophosphatase_CS"/>
</dbReference>
<dbReference type="GO" id="GO:0046854">
    <property type="term" value="P:phosphatidylinositol phosphate biosynthetic process"/>
    <property type="evidence" value="ECO:0007669"/>
    <property type="project" value="InterPro"/>
</dbReference>
<keyword evidence="6 7" id="KW-0460">Magnesium</keyword>
<evidence type="ECO:0000313" key="9">
    <source>
        <dbReference type="Proteomes" id="UP000829291"/>
    </source>
</evidence>
<dbReference type="RefSeq" id="XP_015513722.2">
    <property type="nucleotide sequence ID" value="XM_015658236.2"/>
</dbReference>
<dbReference type="FunCoup" id="A0A6J0BHQ2">
    <property type="interactions" value="219"/>
</dbReference>
<dbReference type="EC" id="3.1.3.25" evidence="8"/>